<reference evidence="1" key="1">
    <citation type="submission" date="2022-04" db="EMBL/GenBank/DDBJ databases">
        <authorList>
            <person name="Liu G."/>
        </authorList>
    </citation>
    <scope>NUCLEOTIDE SEQUENCE</scope>
    <source>
        <strain evidence="1">RG22</strain>
    </source>
</reference>
<organism evidence="1 2">
    <name type="scientific">Geomonas paludis</name>
    <dbReference type="NCBI Taxonomy" id="2740185"/>
    <lineage>
        <taxon>Bacteria</taxon>
        <taxon>Pseudomonadati</taxon>
        <taxon>Thermodesulfobacteriota</taxon>
        <taxon>Desulfuromonadia</taxon>
        <taxon>Geobacterales</taxon>
        <taxon>Geobacteraceae</taxon>
        <taxon>Geomonas</taxon>
    </lineage>
</organism>
<gene>
    <name evidence="1" type="ORF">M1B72_07220</name>
</gene>
<dbReference type="RefSeq" id="WP_248647076.1">
    <property type="nucleotide sequence ID" value="NZ_CP096574.1"/>
</dbReference>
<evidence type="ECO:0000313" key="2">
    <source>
        <dbReference type="Proteomes" id="UP000831485"/>
    </source>
</evidence>
<dbReference type="EMBL" id="CP096574">
    <property type="protein sequence ID" value="UPU37487.1"/>
    <property type="molecule type" value="Genomic_DNA"/>
</dbReference>
<accession>A0ABY4LHL8</accession>
<protein>
    <submittedName>
        <fullName evidence="1">Uncharacterized protein</fullName>
    </submittedName>
</protein>
<sequence>MTDIFIKKDAWFQFAEEHNSTADVGSVVLNGSDSYTLAACHVAAGIAIPCSVRLDVQRTKGVADHFNGLRSYYELGVASKSWLPSLVTQFRQFARENSLNQDELIKRIIVLTERVGRRGFPKSPSVVGHDPDPSGKEFYVPGRAEFEAAYKRVATAGEAVALVVVLEAIEATAATAGIPLQNDWRETIERQIEMWMGQGESNGKN</sequence>
<keyword evidence="2" id="KW-1185">Reference proteome</keyword>
<proteinExistence type="predicted"/>
<evidence type="ECO:0000313" key="1">
    <source>
        <dbReference type="EMBL" id="UPU37487.1"/>
    </source>
</evidence>
<name>A0ABY4LHL8_9BACT</name>
<dbReference type="Proteomes" id="UP000831485">
    <property type="component" value="Chromosome"/>
</dbReference>